<dbReference type="InterPro" id="IPR032465">
    <property type="entry name" value="ACMSD"/>
</dbReference>
<proteinExistence type="predicted"/>
<accession>A0ABS1NEU0</accession>
<name>A0ABS1NEU0_9ACTN</name>
<dbReference type="PANTHER" id="PTHR21240:SF30">
    <property type="entry name" value="AMIDOHYDROLASE-RELATED DOMAIN-CONTAINING PROTEIN-RELATED"/>
    <property type="match status" value="1"/>
</dbReference>
<dbReference type="RefSeq" id="WP_201875800.1">
    <property type="nucleotide sequence ID" value="NZ_JAERRF010000009.1"/>
</dbReference>
<dbReference type="Pfam" id="PF04909">
    <property type="entry name" value="Amidohydro_2"/>
    <property type="match status" value="1"/>
</dbReference>
<dbReference type="InterPro" id="IPR006680">
    <property type="entry name" value="Amidohydro-rel"/>
</dbReference>
<comment type="caution">
    <text evidence="3">The sequence shown here is derived from an EMBL/GenBank/DDBJ whole genome shotgun (WGS) entry which is preliminary data.</text>
</comment>
<dbReference type="Gene3D" id="3.20.20.140">
    <property type="entry name" value="Metal-dependent hydrolases"/>
    <property type="match status" value="1"/>
</dbReference>
<keyword evidence="4" id="KW-1185">Reference proteome</keyword>
<gene>
    <name evidence="3" type="ORF">JK363_17260</name>
</gene>
<evidence type="ECO:0000313" key="3">
    <source>
        <dbReference type="EMBL" id="MBL1098380.1"/>
    </source>
</evidence>
<evidence type="ECO:0000256" key="1">
    <source>
        <dbReference type="ARBA" id="ARBA00023239"/>
    </source>
</evidence>
<dbReference type="SUPFAM" id="SSF51556">
    <property type="entry name" value="Metallo-dependent hydrolases"/>
    <property type="match status" value="1"/>
</dbReference>
<evidence type="ECO:0000259" key="2">
    <source>
        <dbReference type="Pfam" id="PF04909"/>
    </source>
</evidence>
<evidence type="ECO:0000313" key="4">
    <source>
        <dbReference type="Proteomes" id="UP000634229"/>
    </source>
</evidence>
<protein>
    <submittedName>
        <fullName evidence="3">Amidohydrolase</fullName>
    </submittedName>
</protein>
<reference evidence="3 4" key="1">
    <citation type="submission" date="2021-01" db="EMBL/GenBank/DDBJ databases">
        <title>WGS of actinomycetes isolated from Thailand.</title>
        <authorList>
            <person name="Thawai C."/>
        </authorList>
    </citation>
    <scope>NUCLEOTIDE SEQUENCE [LARGE SCALE GENOMIC DNA]</scope>
    <source>
        <strain evidence="3 4">CA1R205</strain>
    </source>
</reference>
<dbReference type="EMBL" id="JAERRF010000009">
    <property type="protein sequence ID" value="MBL1098380.1"/>
    <property type="molecule type" value="Genomic_DNA"/>
</dbReference>
<dbReference type="Proteomes" id="UP000634229">
    <property type="component" value="Unassembled WGS sequence"/>
</dbReference>
<sequence length="335" mass="36555">MLPKIAFEEACYYPHDSSGFLPTDPQEISSKQGVSEEYLASRWPKLVDLGQPRIDDMLAGDVVYSLVSQNAPGLQGVADATTAVALARDMNDFVADQVGKHPDRLGAFASLPTQNPDAAAEELRRTVHAHGFAGAMINGYTDTADGVRYLDDPMYEPLWAAAEDLQVPVYLHPRPSVPNAMLAGHPELAGATWGFAPETATHVLRIVFSGVFDRYPGARLIIGHLGEGLPSYIRRIQHYFAVNPFGRSVERTLPEYFGTNIHVTTSGNFDDHALHAALLSVGADAILYSVDYPFADPRAGADWLDRAPISEADRAKIAHGNAQRMFRIPDSAFVR</sequence>
<keyword evidence="1" id="KW-0456">Lyase</keyword>
<organism evidence="3 4">
    <name type="scientific">Streptomyces coffeae</name>
    <dbReference type="NCBI Taxonomy" id="621382"/>
    <lineage>
        <taxon>Bacteria</taxon>
        <taxon>Bacillati</taxon>
        <taxon>Actinomycetota</taxon>
        <taxon>Actinomycetes</taxon>
        <taxon>Kitasatosporales</taxon>
        <taxon>Streptomycetaceae</taxon>
        <taxon>Streptomyces</taxon>
    </lineage>
</organism>
<feature type="domain" description="Amidohydrolase-related" evidence="2">
    <location>
        <begin position="72"/>
        <end position="328"/>
    </location>
</feature>
<dbReference type="PANTHER" id="PTHR21240">
    <property type="entry name" value="2-AMINO-3-CARBOXYLMUCONATE-6-SEMIALDEHYDE DECARBOXYLASE"/>
    <property type="match status" value="1"/>
</dbReference>
<dbReference type="InterPro" id="IPR032466">
    <property type="entry name" value="Metal_Hydrolase"/>
</dbReference>